<protein>
    <recommendedName>
        <fullName evidence="3">YecA family protein</fullName>
    </recommendedName>
</protein>
<dbReference type="AlphaFoldDB" id="A0A1B9F8E4"/>
<dbReference type="Pfam" id="PF03695">
    <property type="entry name" value="UPF0149"/>
    <property type="match status" value="1"/>
</dbReference>
<comment type="caution">
    <text evidence="1">The sequence shown here is derived from an EMBL/GenBank/DDBJ whole genome shotgun (WGS) entry which is preliminary data.</text>
</comment>
<organism evidence="1 2">
    <name type="scientific">Dissulfuribacter thermophilus</name>
    <dbReference type="NCBI Taxonomy" id="1156395"/>
    <lineage>
        <taxon>Bacteria</taxon>
        <taxon>Pseudomonadati</taxon>
        <taxon>Thermodesulfobacteriota</taxon>
        <taxon>Dissulfuribacteria</taxon>
        <taxon>Dissulfuribacterales</taxon>
        <taxon>Dissulfuribacteraceae</taxon>
        <taxon>Dissulfuribacter</taxon>
    </lineage>
</organism>
<dbReference type="Gene3D" id="1.20.120.740">
    <property type="entry name" value="YgfB uncharacterised protein family UPF0149, PF03695"/>
    <property type="match status" value="1"/>
</dbReference>
<dbReference type="SUPFAM" id="SSF101327">
    <property type="entry name" value="YgfB-like"/>
    <property type="match status" value="1"/>
</dbReference>
<name>A0A1B9F8E4_9BACT</name>
<evidence type="ECO:0000313" key="2">
    <source>
        <dbReference type="Proteomes" id="UP000093080"/>
    </source>
</evidence>
<accession>A0A1B9F8E4</accession>
<evidence type="ECO:0008006" key="3">
    <source>
        <dbReference type="Google" id="ProtNLM"/>
    </source>
</evidence>
<sequence>MAFLMDKINRPITEEELAELDDFLNSDQVPEECLDLSGLHGFLTAITIGPGYIMPSEWLPIAIGLVEDDVEENYSEGREDSLELIMRMYTGIVSEFYEDPDNFEPLIYFLEFNGKSFPIISDWCYGFVRGMSLRMDSWKSMMESEDASLFLTIPLLFGTEEGLQELEAYTPDEIAHISEGLPYSVLGIYEYWLNRKAPTPLIN</sequence>
<gene>
    <name evidence="1" type="ORF">DBT_0605</name>
</gene>
<dbReference type="NCBIfam" id="TIGR02292">
    <property type="entry name" value="ygfB_yecA"/>
    <property type="match status" value="1"/>
</dbReference>
<dbReference type="InterPro" id="IPR011978">
    <property type="entry name" value="YgfB-like"/>
</dbReference>
<dbReference type="EMBL" id="MAGO01000002">
    <property type="protein sequence ID" value="OCC16143.1"/>
    <property type="molecule type" value="Genomic_DNA"/>
</dbReference>
<dbReference type="InterPro" id="IPR036255">
    <property type="entry name" value="YgfB-like_sf"/>
</dbReference>
<reference evidence="1 2" key="1">
    <citation type="submission" date="2016-06" db="EMBL/GenBank/DDBJ databases">
        <title>Respiratory ammonification of nitrate coupled to the oxidation of elemental sulfur in deep-sea autotrophic thermophilic bacteria.</title>
        <authorList>
            <person name="Slobodkina G.B."/>
            <person name="Mardanov A.V."/>
            <person name="Ravin N.V."/>
            <person name="Frolova A.A."/>
            <person name="Viryasiv M.B."/>
            <person name="Chernyh N.A."/>
            <person name="Bonch-Osmolovskaya E.A."/>
            <person name="Slobodkin A.I."/>
        </authorList>
    </citation>
    <scope>NUCLEOTIDE SEQUENCE [LARGE SCALE GENOMIC DNA]</scope>
    <source>
        <strain evidence="1 2">S69</strain>
    </source>
</reference>
<proteinExistence type="predicted"/>
<evidence type="ECO:0000313" key="1">
    <source>
        <dbReference type="EMBL" id="OCC16143.1"/>
    </source>
</evidence>
<dbReference type="Proteomes" id="UP000093080">
    <property type="component" value="Unassembled WGS sequence"/>
</dbReference>
<dbReference type="STRING" id="1156395.DBT_0605"/>
<keyword evidence="2" id="KW-1185">Reference proteome</keyword>